<dbReference type="SUPFAM" id="SSF47413">
    <property type="entry name" value="lambda repressor-like DNA-binding domains"/>
    <property type="match status" value="1"/>
</dbReference>
<comment type="caution">
    <text evidence="2">The sequence shown here is derived from an EMBL/GenBank/DDBJ whole genome shotgun (WGS) entry which is preliminary data.</text>
</comment>
<dbReference type="CDD" id="cd00093">
    <property type="entry name" value="HTH_XRE"/>
    <property type="match status" value="1"/>
</dbReference>
<keyword evidence="3" id="KW-1185">Reference proteome</keyword>
<dbReference type="SMART" id="SM00530">
    <property type="entry name" value="HTH_XRE"/>
    <property type="match status" value="1"/>
</dbReference>
<sequence>MKLSDMKTLDQVVAENRQDPQFQVEWDRTAFARAVAVRVVAHRTRTGLTQRDLAKATGLTQPAIARLERGDHEPSLGTLAKLTKATGLSFDLKVADGGVDLSIRSVQHLRKRARVVRVPRGGRWVFRDTGKAAQAQEAAPTRRIAS</sequence>
<evidence type="ECO:0000259" key="1">
    <source>
        <dbReference type="PROSITE" id="PS50943"/>
    </source>
</evidence>
<organism evidence="2 3">
    <name type="scientific">Micromonospora echinofusca</name>
    <dbReference type="NCBI Taxonomy" id="47858"/>
    <lineage>
        <taxon>Bacteria</taxon>
        <taxon>Bacillati</taxon>
        <taxon>Actinomycetota</taxon>
        <taxon>Actinomycetes</taxon>
        <taxon>Micromonosporales</taxon>
        <taxon>Micromonosporaceae</taxon>
        <taxon>Micromonospora</taxon>
    </lineage>
</organism>
<gene>
    <name evidence="2" type="ORF">GSF22_03365</name>
</gene>
<dbReference type="InterPro" id="IPR001387">
    <property type="entry name" value="Cro/C1-type_HTH"/>
</dbReference>
<evidence type="ECO:0000313" key="3">
    <source>
        <dbReference type="Proteomes" id="UP000823521"/>
    </source>
</evidence>
<protein>
    <submittedName>
        <fullName evidence="2">Helix-turn-helix domain-containing protein</fullName>
    </submittedName>
</protein>
<proteinExistence type="predicted"/>
<dbReference type="Proteomes" id="UP000823521">
    <property type="component" value="Unassembled WGS sequence"/>
</dbReference>
<dbReference type="InterPro" id="IPR010982">
    <property type="entry name" value="Lambda_DNA-bd_dom_sf"/>
</dbReference>
<dbReference type="EMBL" id="WVUH01000013">
    <property type="protein sequence ID" value="MBO4205051.1"/>
    <property type="molecule type" value="Genomic_DNA"/>
</dbReference>
<dbReference type="Gene3D" id="1.10.260.40">
    <property type="entry name" value="lambda repressor-like DNA-binding domains"/>
    <property type="match status" value="1"/>
</dbReference>
<dbReference type="RefSeq" id="WP_244365969.1">
    <property type="nucleotide sequence ID" value="NZ_WVUH01000013.1"/>
</dbReference>
<name>A0ABS3VKJ3_MICEH</name>
<dbReference type="Pfam" id="PF01381">
    <property type="entry name" value="HTH_3"/>
    <property type="match status" value="1"/>
</dbReference>
<reference evidence="2 3" key="1">
    <citation type="submission" date="2019-12" db="EMBL/GenBank/DDBJ databases">
        <title>Whole genome sequencing of endophytic Actinobacterium Micromonospora sp. MPMI6T.</title>
        <authorList>
            <person name="Evv R."/>
            <person name="Podile A.R."/>
        </authorList>
    </citation>
    <scope>NUCLEOTIDE SEQUENCE [LARGE SCALE GENOMIC DNA]</scope>
    <source>
        <strain evidence="2 3">MPMI6</strain>
    </source>
</reference>
<feature type="domain" description="HTH cro/C1-type" evidence="1">
    <location>
        <begin position="39"/>
        <end position="93"/>
    </location>
</feature>
<dbReference type="PROSITE" id="PS50943">
    <property type="entry name" value="HTH_CROC1"/>
    <property type="match status" value="1"/>
</dbReference>
<evidence type="ECO:0000313" key="2">
    <source>
        <dbReference type="EMBL" id="MBO4205051.1"/>
    </source>
</evidence>
<accession>A0ABS3VKJ3</accession>